<name>A0A6J4SRL3_9ACTN</name>
<feature type="compositionally biased region" description="Basic residues" evidence="1">
    <location>
        <begin position="34"/>
        <end position="51"/>
    </location>
</feature>
<proteinExistence type="predicted"/>
<evidence type="ECO:0000256" key="1">
    <source>
        <dbReference type="SAM" id="MobiDB-lite"/>
    </source>
</evidence>
<gene>
    <name evidence="2" type="ORF">AVDCRST_MAG17-1529</name>
</gene>
<organism evidence="2">
    <name type="scientific">uncultured Solirubrobacterales bacterium</name>
    <dbReference type="NCBI Taxonomy" id="768556"/>
    <lineage>
        <taxon>Bacteria</taxon>
        <taxon>Bacillati</taxon>
        <taxon>Actinomycetota</taxon>
        <taxon>Thermoleophilia</taxon>
        <taxon>Solirubrobacterales</taxon>
        <taxon>environmental samples</taxon>
    </lineage>
</organism>
<dbReference type="EMBL" id="CADCVV010000108">
    <property type="protein sequence ID" value="CAA9503370.1"/>
    <property type="molecule type" value="Genomic_DNA"/>
</dbReference>
<sequence>VAAARTYARAAVADLLAEPGRSPAEECPATVRPRPIRRRTRTWRPGRRPQV</sequence>
<feature type="non-terminal residue" evidence="2">
    <location>
        <position position="51"/>
    </location>
</feature>
<protein>
    <submittedName>
        <fullName evidence="2">Uncharacterized protein</fullName>
    </submittedName>
</protein>
<reference evidence="2" key="1">
    <citation type="submission" date="2020-02" db="EMBL/GenBank/DDBJ databases">
        <authorList>
            <person name="Meier V. D."/>
        </authorList>
    </citation>
    <scope>NUCLEOTIDE SEQUENCE</scope>
    <source>
        <strain evidence="2">AVDCRST_MAG17</strain>
    </source>
</reference>
<evidence type="ECO:0000313" key="2">
    <source>
        <dbReference type="EMBL" id="CAA9503370.1"/>
    </source>
</evidence>
<feature type="non-terminal residue" evidence="2">
    <location>
        <position position="1"/>
    </location>
</feature>
<accession>A0A6J4SRL3</accession>
<feature type="region of interest" description="Disordered" evidence="1">
    <location>
        <begin position="21"/>
        <end position="51"/>
    </location>
</feature>
<dbReference type="AlphaFoldDB" id="A0A6J4SRL3"/>